<keyword evidence="13" id="KW-1185">Reference proteome</keyword>
<comment type="subcellular location">
    <subcellularLocation>
        <location evidence="2">Secreted</location>
    </subcellularLocation>
</comment>
<dbReference type="GO" id="GO:0006582">
    <property type="term" value="P:melanin metabolic process"/>
    <property type="evidence" value="ECO:0007669"/>
    <property type="project" value="UniProtKB-ARBA"/>
</dbReference>
<keyword evidence="10" id="KW-0732">Signal</keyword>
<keyword evidence="5" id="KW-0479">Metal-binding</keyword>
<dbReference type="PROSITE" id="PS00209">
    <property type="entry name" value="HEMOCYANIN_1"/>
    <property type="match status" value="1"/>
</dbReference>
<dbReference type="PROSITE" id="PS00498">
    <property type="entry name" value="TYROSINASE_2"/>
    <property type="match status" value="1"/>
</dbReference>
<dbReference type="InterPro" id="IPR008922">
    <property type="entry name" value="Di-copper_centre_dom_sf"/>
</dbReference>
<dbReference type="PANTHER" id="PTHR11511:SF4">
    <property type="entry name" value="PHENOLOXIDASE 2-RELATED"/>
    <property type="match status" value="1"/>
</dbReference>
<evidence type="ECO:0000313" key="12">
    <source>
        <dbReference type="EMBL" id="KAK7794510.1"/>
    </source>
</evidence>
<dbReference type="InterPro" id="IPR005203">
    <property type="entry name" value="Hemocyanin_C"/>
</dbReference>
<dbReference type="Proteomes" id="UP001378592">
    <property type="component" value="Unassembled WGS sequence"/>
</dbReference>
<keyword evidence="9" id="KW-1015">Disulfide bond</keyword>
<feature type="signal peptide" evidence="10">
    <location>
        <begin position="1"/>
        <end position="24"/>
    </location>
</feature>
<keyword evidence="8" id="KW-0503">Monooxygenase</keyword>
<evidence type="ECO:0000256" key="6">
    <source>
        <dbReference type="ARBA" id="ARBA00023002"/>
    </source>
</evidence>
<comment type="cofactor">
    <cofactor evidence="1">
        <name>Cu(2+)</name>
        <dbReference type="ChEBI" id="CHEBI:29036"/>
    </cofactor>
</comment>
<dbReference type="GO" id="GO:0005576">
    <property type="term" value="C:extracellular region"/>
    <property type="evidence" value="ECO:0007669"/>
    <property type="project" value="UniProtKB-SubCell"/>
</dbReference>
<dbReference type="InterPro" id="IPR037020">
    <property type="entry name" value="Hemocyanin_C_sf"/>
</dbReference>
<dbReference type="FunFam" id="1.10.1280.10:FF:000004">
    <property type="entry name" value="Hemocyanin subunit 2"/>
    <property type="match status" value="1"/>
</dbReference>
<dbReference type="PROSITE" id="PS00210">
    <property type="entry name" value="HEMOCYANIN_2"/>
    <property type="match status" value="1"/>
</dbReference>
<keyword evidence="6" id="KW-0560">Oxidoreductase</keyword>
<evidence type="ECO:0000256" key="8">
    <source>
        <dbReference type="ARBA" id="ARBA00023033"/>
    </source>
</evidence>
<dbReference type="SUPFAM" id="SSF48050">
    <property type="entry name" value="Hemocyanin, N-terminal domain"/>
    <property type="match status" value="1"/>
</dbReference>
<dbReference type="Pfam" id="PF03723">
    <property type="entry name" value="Hemocyanin_C"/>
    <property type="match status" value="1"/>
</dbReference>
<dbReference type="InterPro" id="IPR036697">
    <property type="entry name" value="Hemocyanin_N_sf"/>
</dbReference>
<evidence type="ECO:0000256" key="10">
    <source>
        <dbReference type="SAM" id="SignalP"/>
    </source>
</evidence>
<dbReference type="SUPFAM" id="SSF81296">
    <property type="entry name" value="E set domains"/>
    <property type="match status" value="1"/>
</dbReference>
<dbReference type="Pfam" id="PF00372">
    <property type="entry name" value="Hemocyanin_M"/>
    <property type="match status" value="1"/>
</dbReference>
<dbReference type="SUPFAM" id="SSF48056">
    <property type="entry name" value="Di-copper centre-containing domain"/>
    <property type="match status" value="1"/>
</dbReference>
<dbReference type="GO" id="GO:0004503">
    <property type="term" value="F:tyrosinase activity"/>
    <property type="evidence" value="ECO:0007669"/>
    <property type="project" value="UniProtKB-ARBA"/>
</dbReference>
<evidence type="ECO:0000256" key="2">
    <source>
        <dbReference type="ARBA" id="ARBA00004613"/>
    </source>
</evidence>
<feature type="chain" id="PRO_5042887462" description="Tyrosinase copper-binding domain-containing protein" evidence="10">
    <location>
        <begin position="25"/>
        <end position="700"/>
    </location>
</feature>
<evidence type="ECO:0000256" key="5">
    <source>
        <dbReference type="ARBA" id="ARBA00022723"/>
    </source>
</evidence>
<dbReference type="InterPro" id="IPR014756">
    <property type="entry name" value="Ig_E-set"/>
</dbReference>
<keyword evidence="4" id="KW-0964">Secreted</keyword>
<dbReference type="InterPro" id="IPR000896">
    <property type="entry name" value="Hemocyanin/hexamerin_mid_dom"/>
</dbReference>
<dbReference type="FunFam" id="2.60.40.1520:FF:000001">
    <property type="entry name" value="Hemocyanin subunit 2"/>
    <property type="match status" value="1"/>
</dbReference>
<accession>A0AAN9VAB6</accession>
<dbReference type="AlphaFoldDB" id="A0AAN9VAB6"/>
<protein>
    <recommendedName>
        <fullName evidence="11">Tyrosinase copper-binding domain-containing protein</fullName>
    </recommendedName>
</protein>
<dbReference type="Gene3D" id="1.20.1370.10">
    <property type="entry name" value="Hemocyanin, N-terminal domain"/>
    <property type="match status" value="1"/>
</dbReference>
<evidence type="ECO:0000256" key="7">
    <source>
        <dbReference type="ARBA" id="ARBA00023008"/>
    </source>
</evidence>
<evidence type="ECO:0000313" key="13">
    <source>
        <dbReference type="Proteomes" id="UP001378592"/>
    </source>
</evidence>
<organism evidence="12 13">
    <name type="scientific">Gryllus longicercus</name>
    <dbReference type="NCBI Taxonomy" id="2509291"/>
    <lineage>
        <taxon>Eukaryota</taxon>
        <taxon>Metazoa</taxon>
        <taxon>Ecdysozoa</taxon>
        <taxon>Arthropoda</taxon>
        <taxon>Hexapoda</taxon>
        <taxon>Insecta</taxon>
        <taxon>Pterygota</taxon>
        <taxon>Neoptera</taxon>
        <taxon>Polyneoptera</taxon>
        <taxon>Orthoptera</taxon>
        <taxon>Ensifera</taxon>
        <taxon>Gryllidea</taxon>
        <taxon>Grylloidea</taxon>
        <taxon>Gryllidae</taxon>
        <taxon>Gryllinae</taxon>
        <taxon>Gryllus</taxon>
    </lineage>
</organism>
<dbReference type="Pfam" id="PF03722">
    <property type="entry name" value="Hemocyanin_N"/>
    <property type="match status" value="1"/>
</dbReference>
<dbReference type="Gene3D" id="2.60.40.1520">
    <property type="entry name" value="Hemocyanin, C-terminal domain"/>
    <property type="match status" value="1"/>
</dbReference>
<comment type="caution">
    <text evidence="12">The sequence shown here is derived from an EMBL/GenBank/DDBJ whole genome shotgun (WGS) entry which is preliminary data.</text>
</comment>
<dbReference type="PRINTS" id="PR00187">
    <property type="entry name" value="HAEMOCYANIN"/>
</dbReference>
<dbReference type="Gene3D" id="1.10.1280.10">
    <property type="entry name" value="Di-copper center containing domain from catechol oxidase"/>
    <property type="match status" value="1"/>
</dbReference>
<keyword evidence="7" id="KW-0186">Copper</keyword>
<evidence type="ECO:0000256" key="1">
    <source>
        <dbReference type="ARBA" id="ARBA00001973"/>
    </source>
</evidence>
<dbReference type="GO" id="GO:0046872">
    <property type="term" value="F:metal ion binding"/>
    <property type="evidence" value="ECO:0007669"/>
    <property type="project" value="UniProtKB-KW"/>
</dbReference>
<evidence type="ECO:0000259" key="11">
    <source>
        <dbReference type="PROSITE" id="PS00498"/>
    </source>
</evidence>
<evidence type="ECO:0000256" key="9">
    <source>
        <dbReference type="ARBA" id="ARBA00023157"/>
    </source>
</evidence>
<evidence type="ECO:0000256" key="3">
    <source>
        <dbReference type="ARBA" id="ARBA00009928"/>
    </source>
</evidence>
<dbReference type="InterPro" id="IPR005204">
    <property type="entry name" value="Hemocyanin_N"/>
</dbReference>
<dbReference type="EMBL" id="JAZDUA010000332">
    <property type="protein sequence ID" value="KAK7794510.1"/>
    <property type="molecule type" value="Genomic_DNA"/>
</dbReference>
<feature type="domain" description="Tyrosinase copper-binding" evidence="11">
    <location>
        <begin position="424"/>
        <end position="435"/>
    </location>
</feature>
<dbReference type="InterPro" id="IPR002227">
    <property type="entry name" value="Tyrosinase_Cu-bd"/>
</dbReference>
<dbReference type="InterPro" id="IPR013788">
    <property type="entry name" value="Hemocyanin/hexamerin"/>
</dbReference>
<evidence type="ECO:0000256" key="4">
    <source>
        <dbReference type="ARBA" id="ARBA00022525"/>
    </source>
</evidence>
<gene>
    <name evidence="12" type="ORF">R5R35_004726</name>
</gene>
<proteinExistence type="inferred from homology"/>
<sequence>MATVATVAAAAALLLVAQTAGVRAQQIQLTDRSILSALFDRPGEPLVNAIGNIRFNVPPNFLPTTYRNVTLENRFGTSPQVTIPNNTIIPDLSLPIQLRRNEPFSLFIPMHRKMAARLIDVLVGLKKYEDFVTTVVYCRSLLNPLLVSYAYSVAILHRNDTRNQALPNFACINPGRFLSARGIAKELQERTNAPITDEQRVRMPIEIPMDFTGTDLDVEHRVAYFREDVGINLHHWNWHLVYPFEGPREVVDKDRRGELFFYMHQQIIARYNFERLSNKLKLVQRFINWREPIPEAYFPKLDSMLASRVWPPRQAFALIRDIARPVEQTYIDLQDMERWRERIFQAIHDGRVQNVNGSFVPLSERNGIDILGNILEASDLSINPNLYGNLHNVGHLLLGFIHDPDHRHLESFGVIGDSATAMRDPIFYRWHAFIDDLFQEHKNTLPRYTDRHLGYPGITIKSAELLTNGKQPNILNTFWQKSDLELSRGLDFLPQAQIFVRITHLQYTPFVYRIRVQNSGKERMGTVRIFMAPHFDDRGLPMRLRQQRGLFIELDRFLVLLKSGDHTFIRNSTQSSVTIPYERTFRNQDRNQATSEDTNYCGCGWPQHMLLPKGTPDGLQADLFVMVSNYADDQVNQRSTNMCRDASSYCGVRGEKYPDRRAMGFPFDRPPTEGVETLESFKQLGNGNMFSRRVAIFHTR</sequence>
<dbReference type="PANTHER" id="PTHR11511">
    <property type="entry name" value="LARVAL STORAGE PROTEIN/PHENOLOXIDASE"/>
    <property type="match status" value="1"/>
</dbReference>
<comment type="similarity">
    <text evidence="3">Belongs to the tyrosinase family.</text>
</comment>
<name>A0AAN9VAB6_9ORTH</name>
<reference evidence="12 13" key="1">
    <citation type="submission" date="2024-03" db="EMBL/GenBank/DDBJ databases">
        <title>The genome assembly and annotation of the cricket Gryllus longicercus Weissman &amp; Gray.</title>
        <authorList>
            <person name="Szrajer S."/>
            <person name="Gray D."/>
            <person name="Ylla G."/>
        </authorList>
    </citation>
    <scope>NUCLEOTIDE SEQUENCE [LARGE SCALE GENOMIC DNA]</scope>
    <source>
        <strain evidence="12">DAG 2021-001</strain>
        <tissue evidence="12">Whole body minus gut</tissue>
    </source>
</reference>